<dbReference type="Gene3D" id="3.40.50.150">
    <property type="entry name" value="Vaccinia Virus protein VP39"/>
    <property type="match status" value="1"/>
</dbReference>
<dbReference type="CDD" id="cd02440">
    <property type="entry name" value="AdoMet_MTases"/>
    <property type="match status" value="1"/>
</dbReference>
<dbReference type="Pfam" id="PF13489">
    <property type="entry name" value="Methyltransf_23"/>
    <property type="match status" value="1"/>
</dbReference>
<name>A0A2S9YDI1_9BACT</name>
<accession>A0A2S9YDI1</accession>
<dbReference type="InterPro" id="IPR029063">
    <property type="entry name" value="SAM-dependent_MTases_sf"/>
</dbReference>
<dbReference type="EMBL" id="PVNL01000109">
    <property type="protein sequence ID" value="PRQ03177.1"/>
    <property type="molecule type" value="Genomic_DNA"/>
</dbReference>
<evidence type="ECO:0000313" key="1">
    <source>
        <dbReference type="EMBL" id="PRQ03177.1"/>
    </source>
</evidence>
<evidence type="ECO:0000313" key="2">
    <source>
        <dbReference type="Proteomes" id="UP000238823"/>
    </source>
</evidence>
<comment type="caution">
    <text evidence="1">The sequence shown here is derived from an EMBL/GenBank/DDBJ whole genome shotgun (WGS) entry which is preliminary data.</text>
</comment>
<dbReference type="SUPFAM" id="SSF53335">
    <property type="entry name" value="S-adenosyl-L-methionine-dependent methyltransferases"/>
    <property type="match status" value="1"/>
</dbReference>
<gene>
    <name evidence="1" type="ORF">ENSA7_53170</name>
</gene>
<protein>
    <submittedName>
        <fullName evidence="1">Uncharacterized protein</fullName>
    </submittedName>
</protein>
<dbReference type="Proteomes" id="UP000238823">
    <property type="component" value="Unassembled WGS sequence"/>
</dbReference>
<dbReference type="AlphaFoldDB" id="A0A2S9YDI1"/>
<proteinExistence type="predicted"/>
<organism evidence="1 2">
    <name type="scientific">Enhygromyxa salina</name>
    <dbReference type="NCBI Taxonomy" id="215803"/>
    <lineage>
        <taxon>Bacteria</taxon>
        <taxon>Pseudomonadati</taxon>
        <taxon>Myxococcota</taxon>
        <taxon>Polyangia</taxon>
        <taxon>Nannocystales</taxon>
        <taxon>Nannocystaceae</taxon>
        <taxon>Enhygromyxa</taxon>
    </lineage>
</organism>
<reference evidence="1 2" key="1">
    <citation type="submission" date="2018-03" db="EMBL/GenBank/DDBJ databases">
        <title>Draft Genome Sequences of the Obligatory Marine Myxobacteria Enhygromyxa salina SWB007.</title>
        <authorList>
            <person name="Poehlein A."/>
            <person name="Moghaddam J.A."/>
            <person name="Harms H."/>
            <person name="Alanjari M."/>
            <person name="Koenig G.M."/>
            <person name="Daniel R."/>
            <person name="Schaeberle T.F."/>
        </authorList>
    </citation>
    <scope>NUCLEOTIDE SEQUENCE [LARGE SCALE GENOMIC DNA]</scope>
    <source>
        <strain evidence="1 2">SWB007</strain>
    </source>
</reference>
<sequence length="229" mass="24859">MSPIQAPERQLLASWETNAAAWTSAVRGKAIASRELGTDRAILEAVAAQPPRAALDLGCGEGWLVRALTQRGILAFGVDGSASLIEAARRADQAVHAERYRCLHYEQLEPAALADAGPFELAIANFALLGEDIETPLRALAKLLVQPRRVLIQTLHPANIDAPERDGWRHEDFRGFGDAHAWAPMPWYFRTLASWTVELAGAGFTVERVSTPLNPGTGRPLSLLIDARG</sequence>
<dbReference type="RefSeq" id="WP_219908060.1">
    <property type="nucleotide sequence ID" value="NZ_PVNL01000109.1"/>
</dbReference>